<protein>
    <submittedName>
        <fullName evidence="1">Uncharacterized protein</fullName>
    </submittedName>
</protein>
<name>A0A8S5STP0_9CAUD</name>
<sequence>MNPVSVTSCNASRFPVLGPVGNDLLMHFGGFEDPESQMNSFCNSVHHSTRVRSFPLFPL</sequence>
<proteinExistence type="predicted"/>
<evidence type="ECO:0000313" key="1">
    <source>
        <dbReference type="EMBL" id="DAF53930.1"/>
    </source>
</evidence>
<accession>A0A8S5STP0</accession>
<dbReference type="EMBL" id="BK032666">
    <property type="protein sequence ID" value="DAF53930.1"/>
    <property type="molecule type" value="Genomic_DNA"/>
</dbReference>
<organism evidence="1">
    <name type="scientific">Myoviridae sp. ct2Qy24</name>
    <dbReference type="NCBI Taxonomy" id="2827656"/>
    <lineage>
        <taxon>Viruses</taxon>
        <taxon>Duplodnaviria</taxon>
        <taxon>Heunggongvirae</taxon>
        <taxon>Uroviricota</taxon>
        <taxon>Caudoviricetes</taxon>
    </lineage>
</organism>
<reference evidence="1" key="1">
    <citation type="journal article" date="2021" name="Proc. Natl. Acad. Sci. U.S.A.">
        <title>A Catalog of Tens of Thousands of Viruses from Human Metagenomes Reveals Hidden Associations with Chronic Diseases.</title>
        <authorList>
            <person name="Tisza M.J."/>
            <person name="Buck C.B."/>
        </authorList>
    </citation>
    <scope>NUCLEOTIDE SEQUENCE</scope>
    <source>
        <strain evidence="1">Ct2Qy24</strain>
    </source>
</reference>